<gene>
    <name evidence="2" type="ORF">STAS_07166</name>
</gene>
<reference evidence="3" key="1">
    <citation type="journal article" date="2019" name="Curr. Biol.">
        <title>Genome Sequence of Striga asiatica Provides Insight into the Evolution of Plant Parasitism.</title>
        <authorList>
            <person name="Yoshida S."/>
            <person name="Kim S."/>
            <person name="Wafula E.K."/>
            <person name="Tanskanen J."/>
            <person name="Kim Y.M."/>
            <person name="Honaas L."/>
            <person name="Yang Z."/>
            <person name="Spallek T."/>
            <person name="Conn C.E."/>
            <person name="Ichihashi Y."/>
            <person name="Cheong K."/>
            <person name="Cui S."/>
            <person name="Der J.P."/>
            <person name="Gundlach H."/>
            <person name="Jiao Y."/>
            <person name="Hori C."/>
            <person name="Ishida J.K."/>
            <person name="Kasahara H."/>
            <person name="Kiba T."/>
            <person name="Kim M.S."/>
            <person name="Koo N."/>
            <person name="Laohavisit A."/>
            <person name="Lee Y.H."/>
            <person name="Lumba S."/>
            <person name="McCourt P."/>
            <person name="Mortimer J.C."/>
            <person name="Mutuku J.M."/>
            <person name="Nomura T."/>
            <person name="Sasaki-Sekimoto Y."/>
            <person name="Seto Y."/>
            <person name="Wang Y."/>
            <person name="Wakatake T."/>
            <person name="Sakakibara H."/>
            <person name="Demura T."/>
            <person name="Yamaguchi S."/>
            <person name="Yoneyama K."/>
            <person name="Manabe R.I."/>
            <person name="Nelson D.C."/>
            <person name="Schulman A.H."/>
            <person name="Timko M.P."/>
            <person name="dePamphilis C.W."/>
            <person name="Choi D."/>
            <person name="Shirasu K."/>
        </authorList>
    </citation>
    <scope>NUCLEOTIDE SEQUENCE [LARGE SCALE GENOMIC DNA]</scope>
    <source>
        <strain evidence="3">cv. UVA1</strain>
    </source>
</reference>
<evidence type="ECO:0000313" key="2">
    <source>
        <dbReference type="EMBL" id="GER31173.1"/>
    </source>
</evidence>
<evidence type="ECO:0000256" key="1">
    <source>
        <dbReference type="SAM" id="MobiDB-lite"/>
    </source>
</evidence>
<dbReference type="InterPro" id="IPR008480">
    <property type="entry name" value="DUF761_pln"/>
</dbReference>
<dbReference type="PANTHER" id="PTHR34059">
    <property type="entry name" value="EXPRESSED PROTEIN"/>
    <property type="match status" value="1"/>
</dbReference>
<name>A0A5A7PE03_STRAF</name>
<sequence length="573" mass="64079">MASPPPPSGKPHLTFPQQPSKARKIPSKPQSTSVCKTLAVLALLLAVPFFPSQAPDFFAQTAVLSQFWEVIHLVFIGIAVSYGLFCRKSEDLEISSFDDADAYLSGISRLSSVFEDGLGNVCCGPDGPEFNAVQGYFPNCQCFGGQFVGKSNKCVVHGGNSRKIRSFVQKNGGEDDIAASFGDAENVIMNQTWNSKYSKIESLVVVSDGDNVLKGSLDYRPLNLPVRSLRSDIVENDKPELQKKDDSSPMFESKRKNGVKVKKIRSLGPTNLEKKFDEPNGFSFIPWQSRSGRMEEKDELCKPKQNVHCRPHSNGDFEFDQVEPRSKKVLKLSGSPEQGTSKIEDEKEIMAPRQKIAPSKDETLINSSRARPFSVGYNNSCEEDKFGKGKKQIEFFDSDVNASSGFGKALISKAKSVRTKKSSKYAVVDGKEESSSQIDAELERLCSNDFGDKSFEKRGKWEEPEKNLVKHEEERETDRHFLLAKPKLKIPDFFGDEKEEIAKQIVMESEDELEDDNKSEFDESCDESDSKTNVDFDLGSEVDRKAGEFIAKFREQIRLQKASSVDGYSREFL</sequence>
<evidence type="ECO:0000313" key="3">
    <source>
        <dbReference type="Proteomes" id="UP000325081"/>
    </source>
</evidence>
<organism evidence="2 3">
    <name type="scientific">Striga asiatica</name>
    <name type="common">Asiatic witchweed</name>
    <name type="synonym">Buchnera asiatica</name>
    <dbReference type="NCBI Taxonomy" id="4170"/>
    <lineage>
        <taxon>Eukaryota</taxon>
        <taxon>Viridiplantae</taxon>
        <taxon>Streptophyta</taxon>
        <taxon>Embryophyta</taxon>
        <taxon>Tracheophyta</taxon>
        <taxon>Spermatophyta</taxon>
        <taxon>Magnoliopsida</taxon>
        <taxon>eudicotyledons</taxon>
        <taxon>Gunneridae</taxon>
        <taxon>Pentapetalae</taxon>
        <taxon>asterids</taxon>
        <taxon>lamiids</taxon>
        <taxon>Lamiales</taxon>
        <taxon>Orobanchaceae</taxon>
        <taxon>Buchnereae</taxon>
        <taxon>Striga</taxon>
    </lineage>
</organism>
<dbReference type="PANTHER" id="PTHR34059:SF1">
    <property type="entry name" value="EXPRESSED PROTEIN"/>
    <property type="match status" value="1"/>
</dbReference>
<accession>A0A5A7PE03</accession>
<feature type="region of interest" description="Disordered" evidence="1">
    <location>
        <begin position="506"/>
        <end position="533"/>
    </location>
</feature>
<keyword evidence="3" id="KW-1185">Reference proteome</keyword>
<proteinExistence type="predicted"/>
<comment type="caution">
    <text evidence="2">The sequence shown here is derived from an EMBL/GenBank/DDBJ whole genome shotgun (WGS) entry which is preliminary data.</text>
</comment>
<dbReference type="Pfam" id="PF05553">
    <property type="entry name" value="DUF761"/>
    <property type="match status" value="1"/>
</dbReference>
<dbReference type="OrthoDB" id="1080706at2759"/>
<feature type="region of interest" description="Disordered" evidence="1">
    <location>
        <begin position="1"/>
        <end position="28"/>
    </location>
</feature>
<protein>
    <submittedName>
        <fullName evidence="2">Uncharacterized protein</fullName>
    </submittedName>
</protein>
<dbReference type="Proteomes" id="UP000325081">
    <property type="component" value="Unassembled WGS sequence"/>
</dbReference>
<feature type="region of interest" description="Disordered" evidence="1">
    <location>
        <begin position="238"/>
        <end position="257"/>
    </location>
</feature>
<dbReference type="AlphaFoldDB" id="A0A5A7PE03"/>
<feature type="compositionally biased region" description="Basic and acidic residues" evidence="1">
    <location>
        <begin position="238"/>
        <end position="255"/>
    </location>
</feature>
<feature type="region of interest" description="Disordered" evidence="1">
    <location>
        <begin position="329"/>
        <end position="354"/>
    </location>
</feature>
<dbReference type="EMBL" id="BKCP01004439">
    <property type="protein sequence ID" value="GER31173.1"/>
    <property type="molecule type" value="Genomic_DNA"/>
</dbReference>